<organism evidence="1 2">
    <name type="scientific">Erwinia phage vB_EamM_Alexandra</name>
    <dbReference type="NCBI Taxonomy" id="2201424"/>
    <lineage>
        <taxon>Viruses</taxon>
        <taxon>Duplodnaviria</taxon>
        <taxon>Heunggongvirae</taxon>
        <taxon>Uroviricota</taxon>
        <taxon>Caudoviricetes</taxon>
        <taxon>Alexandravirus</taxon>
        <taxon>Alexandravirus alexandra</taxon>
    </lineage>
</organism>
<accession>A0A2Z4QE31</accession>
<gene>
    <name evidence="1" type="ORF">Alexandra_273</name>
</gene>
<proteinExistence type="predicted"/>
<name>A0A2Z4QE31_9CAUD</name>
<reference evidence="1 2" key="1">
    <citation type="submission" date="2018-04" db="EMBL/GenBank/DDBJ databases">
        <authorList>
            <person name="Go L.Y."/>
            <person name="Mitchell J.A."/>
        </authorList>
    </citation>
    <scope>NUCLEOTIDE SEQUENCE [LARGE SCALE GENOMIC DNA]</scope>
</reference>
<dbReference type="EMBL" id="MH248138">
    <property type="protein sequence ID" value="AWY08530.1"/>
    <property type="molecule type" value="Genomic_DNA"/>
</dbReference>
<protein>
    <submittedName>
        <fullName evidence="1">Uncharacterized protein</fullName>
    </submittedName>
</protein>
<evidence type="ECO:0000313" key="2">
    <source>
        <dbReference type="Proteomes" id="UP000251795"/>
    </source>
</evidence>
<sequence>MNEIDILIREFDRAYLRAEAAPFGNVAYHVQDQTDGLKNIALYLRFRSGPQALWQRPCLVLSTVDVRDSGKGTFSELLRRTKDLCRERDWILQIENVLTPQFRKFLQRGGFKPFGIDKDVPYGSLYWFHDETIPQQCAMYPERPHP</sequence>
<dbReference type="Proteomes" id="UP000251795">
    <property type="component" value="Segment"/>
</dbReference>
<evidence type="ECO:0000313" key="1">
    <source>
        <dbReference type="EMBL" id="AWY08530.1"/>
    </source>
</evidence>
<keyword evidence="2" id="KW-1185">Reference proteome</keyword>